<protein>
    <recommendedName>
        <fullName evidence="4">Fatty acid desaturase domain-containing protein</fullName>
    </recommendedName>
</protein>
<evidence type="ECO:0008006" key="4">
    <source>
        <dbReference type="Google" id="ProtNLM"/>
    </source>
</evidence>
<dbReference type="PANTHER" id="PTHR32100">
    <property type="entry name" value="OMEGA-6 FATTY ACID DESATURASE, CHLOROPLASTIC"/>
    <property type="match status" value="1"/>
</dbReference>
<evidence type="ECO:0000313" key="3">
    <source>
        <dbReference type="Proteomes" id="UP001642260"/>
    </source>
</evidence>
<keyword evidence="1" id="KW-0443">Lipid metabolism</keyword>
<gene>
    <name evidence="2" type="ORF">ERUC_LOCUS25402</name>
</gene>
<keyword evidence="3" id="KW-1185">Reference proteome</keyword>
<dbReference type="EMBL" id="CAKOAT010268488">
    <property type="protein sequence ID" value="CAH8359646.1"/>
    <property type="molecule type" value="Genomic_DNA"/>
</dbReference>
<dbReference type="Proteomes" id="UP001642260">
    <property type="component" value="Unassembled WGS sequence"/>
</dbReference>
<dbReference type="AlphaFoldDB" id="A0ABC8KKG7"/>
<sequence>MLCGWTLIYLHLHGHEDKLPWYRGKEWSYLRRGLTPLDRDYGLIINIHHDIRTHVIHHHHLFPRIPHYHLEEATEAVKPVLGNLSKKYERRSL</sequence>
<name>A0ABC8KKG7_ERUVS</name>
<proteinExistence type="predicted"/>
<evidence type="ECO:0000256" key="1">
    <source>
        <dbReference type="ARBA" id="ARBA00023098"/>
    </source>
</evidence>
<reference evidence="2 3" key="1">
    <citation type="submission" date="2022-03" db="EMBL/GenBank/DDBJ databases">
        <authorList>
            <person name="Macdonald S."/>
            <person name="Ahmed S."/>
            <person name="Newling K."/>
        </authorList>
    </citation>
    <scope>NUCLEOTIDE SEQUENCE [LARGE SCALE GENOMIC DNA]</scope>
</reference>
<dbReference type="InterPro" id="IPR012171">
    <property type="entry name" value="Fatty_acid_desaturase"/>
</dbReference>
<accession>A0ABC8KKG7</accession>
<evidence type="ECO:0000313" key="2">
    <source>
        <dbReference type="EMBL" id="CAH8359646.1"/>
    </source>
</evidence>
<comment type="caution">
    <text evidence="2">The sequence shown here is derived from an EMBL/GenBank/DDBJ whole genome shotgun (WGS) entry which is preliminary data.</text>
</comment>
<organism evidence="2 3">
    <name type="scientific">Eruca vesicaria subsp. sativa</name>
    <name type="common">Garden rocket</name>
    <name type="synonym">Eruca sativa</name>
    <dbReference type="NCBI Taxonomy" id="29727"/>
    <lineage>
        <taxon>Eukaryota</taxon>
        <taxon>Viridiplantae</taxon>
        <taxon>Streptophyta</taxon>
        <taxon>Embryophyta</taxon>
        <taxon>Tracheophyta</taxon>
        <taxon>Spermatophyta</taxon>
        <taxon>Magnoliopsida</taxon>
        <taxon>eudicotyledons</taxon>
        <taxon>Gunneridae</taxon>
        <taxon>Pentapetalae</taxon>
        <taxon>rosids</taxon>
        <taxon>malvids</taxon>
        <taxon>Brassicales</taxon>
        <taxon>Brassicaceae</taxon>
        <taxon>Brassiceae</taxon>
        <taxon>Eruca</taxon>
    </lineage>
</organism>
<dbReference type="GO" id="GO:0006629">
    <property type="term" value="P:lipid metabolic process"/>
    <property type="evidence" value="ECO:0007669"/>
    <property type="project" value="UniProtKB-KW"/>
</dbReference>